<proteinExistence type="predicted"/>
<gene>
    <name evidence="4" type="ORF">EJ913_04090</name>
</gene>
<feature type="compositionally biased region" description="Pro residues" evidence="1">
    <location>
        <begin position="194"/>
        <end position="205"/>
    </location>
</feature>
<dbReference type="AlphaFoldDB" id="A0A3S0V896"/>
<feature type="compositionally biased region" description="Low complexity" evidence="1">
    <location>
        <begin position="159"/>
        <end position="171"/>
    </location>
</feature>
<dbReference type="OrthoDB" id="7304513at2"/>
<feature type="transmembrane region" description="Helical" evidence="2">
    <location>
        <begin position="55"/>
        <end position="75"/>
    </location>
</feature>
<feature type="compositionally biased region" description="Low complexity" evidence="1">
    <location>
        <begin position="119"/>
        <end position="132"/>
    </location>
</feature>
<accession>A0A3S0V896</accession>
<evidence type="ECO:0000259" key="3">
    <source>
        <dbReference type="PROSITE" id="PS51724"/>
    </source>
</evidence>
<keyword evidence="2" id="KW-0812">Transmembrane</keyword>
<keyword evidence="2" id="KW-0472">Membrane</keyword>
<feature type="compositionally biased region" description="Low complexity" evidence="1">
    <location>
        <begin position="249"/>
        <end position="263"/>
    </location>
</feature>
<dbReference type="SUPFAM" id="SSF110997">
    <property type="entry name" value="Sporulation related repeat"/>
    <property type="match status" value="1"/>
</dbReference>
<sequence length="348" mass="35125">MKATGKSGDAHTPESEDIAKLLRALNEDLKADPIDAAIDLDEDDEERHTARGLPLGKIAAALLAAAGIGVAVVMLDPGGAPTQPTEATALVAPAPAITRAPAPQPSAAAPESMIARAPAPSAAPVAPPVSTAPAPPPAVAAPLTPTPALRVPEPPALPPTATVTKPAPAVRQAEALLPPVTPAPRTEAPRAEPETPPSSPPPAAPVVPKAAETGELQAMLAPPKEPRDTKRVPAKPTDSKAVEAKPAETKPAAPVVPKSAAGKPPVTIPGGPYAVQTGTFKVAENAESLTRRLQGNGFSAYTLAWTDKSSQSWHAVRVGGYADSAAAKRAAGELKAKFGIDSVVVATH</sequence>
<organism evidence="4 5">
    <name type="scientific">Azospirillum doebereinerae</name>
    <dbReference type="NCBI Taxonomy" id="92933"/>
    <lineage>
        <taxon>Bacteria</taxon>
        <taxon>Pseudomonadati</taxon>
        <taxon>Pseudomonadota</taxon>
        <taxon>Alphaproteobacteria</taxon>
        <taxon>Rhodospirillales</taxon>
        <taxon>Azospirillaceae</taxon>
        <taxon>Azospirillum</taxon>
    </lineage>
</organism>
<evidence type="ECO:0000256" key="2">
    <source>
        <dbReference type="SAM" id="Phobius"/>
    </source>
</evidence>
<feature type="compositionally biased region" description="Basic and acidic residues" evidence="1">
    <location>
        <begin position="224"/>
        <end position="248"/>
    </location>
</feature>
<protein>
    <submittedName>
        <fullName evidence="4">SPOR domain-containing protein</fullName>
    </submittedName>
</protein>
<keyword evidence="5" id="KW-1185">Reference proteome</keyword>
<dbReference type="Gene3D" id="3.30.70.1070">
    <property type="entry name" value="Sporulation related repeat"/>
    <property type="match status" value="1"/>
</dbReference>
<dbReference type="InterPro" id="IPR036680">
    <property type="entry name" value="SPOR-like_sf"/>
</dbReference>
<feature type="region of interest" description="Disordered" evidence="1">
    <location>
        <begin position="119"/>
        <end position="263"/>
    </location>
</feature>
<evidence type="ECO:0000313" key="4">
    <source>
        <dbReference type="EMBL" id="RUQ75047.1"/>
    </source>
</evidence>
<dbReference type="GO" id="GO:0042834">
    <property type="term" value="F:peptidoglycan binding"/>
    <property type="evidence" value="ECO:0007669"/>
    <property type="project" value="InterPro"/>
</dbReference>
<dbReference type="PROSITE" id="PS51724">
    <property type="entry name" value="SPOR"/>
    <property type="match status" value="1"/>
</dbReference>
<feature type="compositionally biased region" description="Low complexity" evidence="1">
    <location>
        <begin position="140"/>
        <end position="151"/>
    </location>
</feature>
<name>A0A3S0V896_9PROT</name>
<dbReference type="RefSeq" id="WP_126995047.1">
    <property type="nucleotide sequence ID" value="NZ_JBNPXW010000002.1"/>
</dbReference>
<dbReference type="InterPro" id="IPR007730">
    <property type="entry name" value="SPOR-like_dom"/>
</dbReference>
<feature type="domain" description="SPOR" evidence="3">
    <location>
        <begin position="267"/>
        <end position="347"/>
    </location>
</feature>
<comment type="caution">
    <text evidence="4">The sequence shown here is derived from an EMBL/GenBank/DDBJ whole genome shotgun (WGS) entry which is preliminary data.</text>
</comment>
<dbReference type="EMBL" id="RZIJ01000002">
    <property type="protein sequence ID" value="RUQ75047.1"/>
    <property type="molecule type" value="Genomic_DNA"/>
</dbReference>
<dbReference type="Proteomes" id="UP000280346">
    <property type="component" value="Unassembled WGS sequence"/>
</dbReference>
<reference evidence="4 5" key="1">
    <citation type="submission" date="2018-12" db="EMBL/GenBank/DDBJ databases">
        <authorList>
            <person name="Yang Y."/>
        </authorList>
    </citation>
    <scope>NUCLEOTIDE SEQUENCE [LARGE SCALE GENOMIC DNA]</scope>
    <source>
        <strain evidence="4 5">GSF71</strain>
    </source>
</reference>
<dbReference type="PRINTS" id="PR01217">
    <property type="entry name" value="PRICHEXTENSN"/>
</dbReference>
<evidence type="ECO:0000256" key="1">
    <source>
        <dbReference type="SAM" id="MobiDB-lite"/>
    </source>
</evidence>
<dbReference type="Pfam" id="PF05036">
    <property type="entry name" value="SPOR"/>
    <property type="match status" value="1"/>
</dbReference>
<keyword evidence="2" id="KW-1133">Transmembrane helix</keyword>
<evidence type="ECO:0000313" key="5">
    <source>
        <dbReference type="Proteomes" id="UP000280346"/>
    </source>
</evidence>